<name>A0AC35FKB5_9BILA</name>
<protein>
    <submittedName>
        <fullName evidence="2">Major facilitator superfamily (MFS) profile domain-containing protein</fullName>
    </submittedName>
</protein>
<evidence type="ECO:0000313" key="2">
    <source>
        <dbReference type="WBParaSite" id="PS1159_v2.g18287.t2"/>
    </source>
</evidence>
<dbReference type="WBParaSite" id="PS1159_v2.g18287.t2">
    <property type="protein sequence ID" value="PS1159_v2.g18287.t2"/>
    <property type="gene ID" value="PS1159_v2.g18287"/>
</dbReference>
<dbReference type="Proteomes" id="UP000887580">
    <property type="component" value="Unplaced"/>
</dbReference>
<sequence>MTSLNSPTSSSLNGSGELTKNRQKSSTSGQLPKISPEDECLLLESQSPSLLIQSQSPSSPISHKSSNEKLIVISNGKENNSNSKKEKGCCGTRGRVRYFILILTVSCLTFTRSNELSFNFNVICMNSNTTNHIEQSVSMTPDEISTIMASGGFGALLFVLPIAQLIHYAGVRIVFGTLLMASGIATIALGPLAHISPLWMLPGRIIQGLALSTVMPMTGAVSAEWAPLTEMGKFVTALSAAGQLSQILTMPLSAHLCETSGWSSVYTTHGCLSIAAAILFFIFYRNSIIDHPFITTNEISTISQGAKKNSTRGKVPYLQIAKSKPVWAVWIAFFGNAIGFQLIVQFMPTFLNKVMKVGVRQTGFFAIIPPITQLIVKLAAGYASDRIKLPEIFKLRCFNTLAQLGCAICLLPLGFITSPKDSGIFAVVCFTSSISFLGLVSVGSMKSAALIARGYTHFVMAIVQFIVCISMLYVPFLVGMLAPNNTISEWRLVFISVFVVLSVTNAIFCILCSSEPQPWAITPPPPAQPKKDPS</sequence>
<organism evidence="1 2">
    <name type="scientific">Panagrolaimus sp. PS1159</name>
    <dbReference type="NCBI Taxonomy" id="55785"/>
    <lineage>
        <taxon>Eukaryota</taxon>
        <taxon>Metazoa</taxon>
        <taxon>Ecdysozoa</taxon>
        <taxon>Nematoda</taxon>
        <taxon>Chromadorea</taxon>
        <taxon>Rhabditida</taxon>
        <taxon>Tylenchina</taxon>
        <taxon>Panagrolaimomorpha</taxon>
        <taxon>Panagrolaimoidea</taxon>
        <taxon>Panagrolaimidae</taxon>
        <taxon>Panagrolaimus</taxon>
    </lineage>
</organism>
<accession>A0AC35FKB5</accession>
<evidence type="ECO:0000313" key="1">
    <source>
        <dbReference type="Proteomes" id="UP000887580"/>
    </source>
</evidence>
<proteinExistence type="predicted"/>
<reference evidence="2" key="1">
    <citation type="submission" date="2022-11" db="UniProtKB">
        <authorList>
            <consortium name="WormBaseParasite"/>
        </authorList>
    </citation>
    <scope>IDENTIFICATION</scope>
</reference>